<dbReference type="RefSeq" id="XP_022456995.1">
    <property type="nucleotide sequence ID" value="XM_022605536.1"/>
</dbReference>
<dbReference type="GeneID" id="34518383"/>
<dbReference type="Proteomes" id="UP000019384">
    <property type="component" value="Unassembled WGS sequence"/>
</dbReference>
<dbReference type="AlphaFoldDB" id="W6MTA1"/>
<evidence type="ECO:0008006" key="4">
    <source>
        <dbReference type="Google" id="ProtNLM"/>
    </source>
</evidence>
<evidence type="ECO:0000313" key="3">
    <source>
        <dbReference type="Proteomes" id="UP000019384"/>
    </source>
</evidence>
<dbReference type="OrthoDB" id="2014058at2759"/>
<keyword evidence="1" id="KW-1133">Transmembrane helix</keyword>
<dbReference type="PANTHER" id="PTHR12840">
    <property type="entry name" value="NADH-UBIQUINONE OXIDOREDUCTASE ASHI SUBUNIT"/>
    <property type="match status" value="1"/>
</dbReference>
<evidence type="ECO:0000256" key="1">
    <source>
        <dbReference type="SAM" id="Phobius"/>
    </source>
</evidence>
<feature type="transmembrane region" description="Helical" evidence="1">
    <location>
        <begin position="106"/>
        <end position="124"/>
    </location>
</feature>
<keyword evidence="3" id="KW-1185">Reference proteome</keyword>
<dbReference type="InterPro" id="IPR008699">
    <property type="entry name" value="NDUFB8"/>
</dbReference>
<dbReference type="EMBL" id="HG793125">
    <property type="protein sequence ID" value="CDK24980.1"/>
    <property type="molecule type" value="Genomic_DNA"/>
</dbReference>
<gene>
    <name evidence="2" type="ORF">KUCA_T00000947001</name>
</gene>
<dbReference type="HOGENOM" id="CLU_100674_2_0_1"/>
<dbReference type="GO" id="GO:0005739">
    <property type="term" value="C:mitochondrion"/>
    <property type="evidence" value="ECO:0007669"/>
    <property type="project" value="InterPro"/>
</dbReference>
<dbReference type="STRING" id="1382522.W6MTA1"/>
<proteinExistence type="predicted"/>
<evidence type="ECO:0000313" key="2">
    <source>
        <dbReference type="EMBL" id="CDK24980.1"/>
    </source>
</evidence>
<accession>W6MTA1</accession>
<reference evidence="2" key="2">
    <citation type="submission" date="2014-02" db="EMBL/GenBank/DDBJ databases">
        <title>Complete DNA sequence of /Kuraishia capsulata/ illustrates novel genomic features among budding yeasts (/Saccharomycotina/).</title>
        <authorList>
            <person name="Morales L."/>
            <person name="Noel B."/>
            <person name="Porcel B."/>
            <person name="Marcet-Houben M."/>
            <person name="Hullo M-F."/>
            <person name="Sacerdot C."/>
            <person name="Tekaia F."/>
            <person name="Leh-Louis V."/>
            <person name="Despons L."/>
            <person name="Khanna V."/>
            <person name="Aury J-M."/>
            <person name="Barbe V."/>
            <person name="Couloux A."/>
            <person name="Labadie K."/>
            <person name="Pelletier E."/>
            <person name="Souciet J-L."/>
            <person name="Boekhout T."/>
            <person name="Gabaldon T."/>
            <person name="Wincker P."/>
            <person name="Dujon B."/>
        </authorList>
    </citation>
    <scope>NUCLEOTIDE SEQUENCE</scope>
    <source>
        <strain evidence="2">CBS 1993</strain>
    </source>
</reference>
<protein>
    <recommendedName>
        <fullName evidence="4">NADH dehydrogenase [ubiquinone] 1 beta subcomplex subunit 8, mitochondrial</fullName>
    </recommendedName>
</protein>
<organism evidence="2 3">
    <name type="scientific">Kuraishia capsulata CBS 1993</name>
    <dbReference type="NCBI Taxonomy" id="1382522"/>
    <lineage>
        <taxon>Eukaryota</taxon>
        <taxon>Fungi</taxon>
        <taxon>Dikarya</taxon>
        <taxon>Ascomycota</taxon>
        <taxon>Saccharomycotina</taxon>
        <taxon>Pichiomycetes</taxon>
        <taxon>Pichiales</taxon>
        <taxon>Pichiaceae</taxon>
        <taxon>Kuraishia</taxon>
    </lineage>
</organism>
<keyword evidence="1" id="KW-0472">Membrane</keyword>
<keyword evidence="1" id="KW-0812">Transmembrane</keyword>
<sequence>MLSRSILTGRFVAARQIVKPFTVAVRFNSSVSDDKYKHPLFTPKEEFEGYVKVKDYFLQKRDPYLKYDDQQNRRNLDEPMHEYHDFLDMWSPDHYDFISDKTALKWFLNYFLAIAGFAGTIYVFDLWPERPNAPRSYPEGLAKDLGALPGEEKLYTARVDRFA</sequence>
<dbReference type="PANTHER" id="PTHR12840:SF1">
    <property type="entry name" value="NADH DEHYDROGENASE [UBIQUINONE] 1 BETA SUBCOMPLEX SUBUNIT 8, MITOCHONDRIAL"/>
    <property type="match status" value="1"/>
</dbReference>
<reference evidence="2" key="1">
    <citation type="submission" date="2013-12" db="EMBL/GenBank/DDBJ databases">
        <authorList>
            <person name="Genoscope - CEA"/>
        </authorList>
    </citation>
    <scope>NUCLEOTIDE SEQUENCE</scope>
    <source>
        <strain evidence="2">CBS 1993</strain>
    </source>
</reference>
<dbReference type="Pfam" id="PF05821">
    <property type="entry name" value="NDUF_B8"/>
    <property type="match status" value="1"/>
</dbReference>
<name>W6MTA1_9ASCO</name>